<dbReference type="RefSeq" id="WP_169659729.1">
    <property type="nucleotide sequence ID" value="NZ_JABANE010000102.1"/>
</dbReference>
<comment type="similarity">
    <text evidence="2 7">Belongs to the peptidase S26 family.</text>
</comment>
<dbReference type="GO" id="GO:0006465">
    <property type="term" value="P:signal peptide processing"/>
    <property type="evidence" value="ECO:0007669"/>
    <property type="project" value="InterPro"/>
</dbReference>
<keyword evidence="7" id="KW-1133">Transmembrane helix</keyword>
<dbReference type="GO" id="GO:0009003">
    <property type="term" value="F:signal peptidase activity"/>
    <property type="evidence" value="ECO:0007669"/>
    <property type="project" value="UniProtKB-EC"/>
</dbReference>
<dbReference type="PRINTS" id="PR00727">
    <property type="entry name" value="LEADERPTASE"/>
</dbReference>
<gene>
    <name evidence="9" type="primary">lepB</name>
    <name evidence="9" type="ORF">HHU12_26335</name>
</gene>
<dbReference type="InterPro" id="IPR019533">
    <property type="entry name" value="Peptidase_S26"/>
</dbReference>
<feature type="domain" description="Peptidase S26" evidence="8">
    <location>
        <begin position="16"/>
        <end position="313"/>
    </location>
</feature>
<evidence type="ECO:0000256" key="3">
    <source>
        <dbReference type="ARBA" id="ARBA00013208"/>
    </source>
</evidence>
<dbReference type="InterPro" id="IPR036286">
    <property type="entry name" value="LexA/Signal_pep-like_sf"/>
</dbReference>
<dbReference type="Pfam" id="PF10502">
    <property type="entry name" value="Peptidase_S26"/>
    <property type="match status" value="1"/>
</dbReference>
<keyword evidence="5 7" id="KW-0378">Hydrolase</keyword>
<evidence type="ECO:0000256" key="7">
    <source>
        <dbReference type="RuleBase" id="RU362042"/>
    </source>
</evidence>
<feature type="transmembrane region" description="Helical" evidence="7">
    <location>
        <begin position="20"/>
        <end position="38"/>
    </location>
</feature>
<dbReference type="InterPro" id="IPR000223">
    <property type="entry name" value="Pept_S26A_signal_pept_1"/>
</dbReference>
<dbReference type="CDD" id="cd06530">
    <property type="entry name" value="S26_SPase_I"/>
    <property type="match status" value="2"/>
</dbReference>
<comment type="caution">
    <text evidence="9">The sequence shown here is derived from an EMBL/GenBank/DDBJ whole genome shotgun (WGS) entry which is preliminary data.</text>
</comment>
<comment type="subcellular location">
    <subcellularLocation>
        <location evidence="7">Membrane</location>
        <topology evidence="7">Single-pass type II membrane protein</topology>
    </subcellularLocation>
</comment>
<evidence type="ECO:0000256" key="6">
    <source>
        <dbReference type="PIRSR" id="PIRSR600223-1"/>
    </source>
</evidence>
<dbReference type="GO" id="GO:0016020">
    <property type="term" value="C:membrane"/>
    <property type="evidence" value="ECO:0007669"/>
    <property type="project" value="UniProtKB-SubCell"/>
</dbReference>
<dbReference type="GO" id="GO:0004252">
    <property type="term" value="F:serine-type endopeptidase activity"/>
    <property type="evidence" value="ECO:0007669"/>
    <property type="project" value="InterPro"/>
</dbReference>
<proteinExistence type="inferred from homology"/>
<feature type="active site" evidence="6">
    <location>
        <position position="43"/>
    </location>
</feature>
<dbReference type="EC" id="3.4.21.89" evidence="3 7"/>
<dbReference type="PANTHER" id="PTHR43390:SF1">
    <property type="entry name" value="CHLOROPLAST PROCESSING PEPTIDASE"/>
    <property type="match status" value="1"/>
</dbReference>
<keyword evidence="10" id="KW-1185">Reference proteome</keyword>
<keyword evidence="7" id="KW-0472">Membrane</keyword>
<dbReference type="Gene3D" id="2.10.109.10">
    <property type="entry name" value="Umud Fragment, subunit A"/>
    <property type="match status" value="2"/>
</dbReference>
<accession>A0A7X9RZE5</accession>
<sequence>MKINAEKIQKEGKSTVKDFFQVLIMVSLFSWLIGWRSVVPTSSLEPTIQAGDHIIISKLNYGAITPATPLQLPLIHGYGLDWISLPTFRLPGFSEVEKGDIVGFFYPPEDMPVDLKTIYLKRCVATPGDTIQIKNADVYINGQLMFDDVETQHQFEVFTENGLSKKKLEQLDLYHYDHNNDKTYPSGQRNFIVHISEQKAEVIRKDPHIKKVKSIVSREADFYPATRVPKKGDIVKLTPKNRQLYLPIILKYEDNNAKFVEGKVFIDGKEIKEYEVQQDYFFMMGDNRHNSLDSRFWGFVPEDHIYGKGTIVLFNLKEFDSSRMFKSL</sequence>
<evidence type="ECO:0000256" key="5">
    <source>
        <dbReference type="ARBA" id="ARBA00022801"/>
    </source>
</evidence>
<dbReference type="PROSITE" id="PS00761">
    <property type="entry name" value="SPASE_I_3"/>
    <property type="match status" value="1"/>
</dbReference>
<evidence type="ECO:0000256" key="1">
    <source>
        <dbReference type="ARBA" id="ARBA00000677"/>
    </source>
</evidence>
<dbReference type="InterPro" id="IPR019758">
    <property type="entry name" value="Pept_S26A_signal_pept_1_CS"/>
</dbReference>
<evidence type="ECO:0000313" key="10">
    <source>
        <dbReference type="Proteomes" id="UP000576082"/>
    </source>
</evidence>
<keyword evidence="7" id="KW-0645">Protease</keyword>
<evidence type="ECO:0000259" key="8">
    <source>
        <dbReference type="Pfam" id="PF10502"/>
    </source>
</evidence>
<dbReference type="PANTHER" id="PTHR43390">
    <property type="entry name" value="SIGNAL PEPTIDASE I"/>
    <property type="match status" value="1"/>
</dbReference>
<evidence type="ECO:0000256" key="2">
    <source>
        <dbReference type="ARBA" id="ARBA00009370"/>
    </source>
</evidence>
<dbReference type="AlphaFoldDB" id="A0A7X9RZE5"/>
<keyword evidence="7" id="KW-0812">Transmembrane</keyword>
<protein>
    <recommendedName>
        <fullName evidence="4 7">Signal peptidase I</fullName>
        <ecNumber evidence="3 7">3.4.21.89</ecNumber>
    </recommendedName>
</protein>
<dbReference type="NCBIfam" id="TIGR02227">
    <property type="entry name" value="sigpep_I_bact"/>
    <property type="match status" value="2"/>
</dbReference>
<evidence type="ECO:0000313" key="9">
    <source>
        <dbReference type="EMBL" id="NME71513.1"/>
    </source>
</evidence>
<reference evidence="9 10" key="1">
    <citation type="submission" date="2020-04" db="EMBL/GenBank/DDBJ databases">
        <title>Flammeovirga sp. SR4, a novel species isolated from seawater.</title>
        <authorList>
            <person name="Wang X."/>
        </authorList>
    </citation>
    <scope>NUCLEOTIDE SEQUENCE [LARGE SCALE GENOMIC DNA]</scope>
    <source>
        <strain evidence="9 10">ATCC 23126</strain>
    </source>
</reference>
<organism evidence="9 10">
    <name type="scientific">Flammeovirga aprica JL-4</name>
    <dbReference type="NCBI Taxonomy" id="694437"/>
    <lineage>
        <taxon>Bacteria</taxon>
        <taxon>Pseudomonadati</taxon>
        <taxon>Bacteroidota</taxon>
        <taxon>Cytophagia</taxon>
        <taxon>Cytophagales</taxon>
        <taxon>Flammeovirgaceae</taxon>
        <taxon>Flammeovirga</taxon>
    </lineage>
</organism>
<name>A0A7X9RZE5_9BACT</name>
<feature type="active site" evidence="6">
    <location>
        <position position="121"/>
    </location>
</feature>
<dbReference type="Proteomes" id="UP000576082">
    <property type="component" value="Unassembled WGS sequence"/>
</dbReference>
<dbReference type="SUPFAM" id="SSF51306">
    <property type="entry name" value="LexA/Signal peptidase"/>
    <property type="match status" value="1"/>
</dbReference>
<dbReference type="EMBL" id="JABANE010000102">
    <property type="protein sequence ID" value="NME71513.1"/>
    <property type="molecule type" value="Genomic_DNA"/>
</dbReference>
<evidence type="ECO:0000256" key="4">
    <source>
        <dbReference type="ARBA" id="ARBA00019232"/>
    </source>
</evidence>
<comment type="catalytic activity">
    <reaction evidence="1 7">
        <text>Cleavage of hydrophobic, N-terminal signal or leader sequences from secreted and periplasmic proteins.</text>
        <dbReference type="EC" id="3.4.21.89"/>
    </reaction>
</comment>